<dbReference type="SUPFAM" id="SSF53697">
    <property type="entry name" value="SIS domain"/>
    <property type="match status" value="1"/>
</dbReference>
<accession>A0A7W7ZF34</accession>
<keyword evidence="2" id="KW-0413">Isomerase</keyword>
<dbReference type="EC" id="5.-.-.-" evidence="2"/>
<feature type="domain" description="SIS" evidence="1">
    <location>
        <begin position="57"/>
        <end position="212"/>
    </location>
</feature>
<protein>
    <submittedName>
        <fullName evidence="2">Tagatose-6-phosphate ketose/aldose isomerase</fullName>
        <ecNumber evidence="2">5.-.-.-</ecNumber>
    </submittedName>
</protein>
<dbReference type="InterPro" id="IPR046348">
    <property type="entry name" value="SIS_dom_sf"/>
</dbReference>
<comment type="caution">
    <text evidence="2">The sequence shown here is derived from an EMBL/GenBank/DDBJ whole genome shotgun (WGS) entry which is preliminary data.</text>
</comment>
<dbReference type="GO" id="GO:1901135">
    <property type="term" value="P:carbohydrate derivative metabolic process"/>
    <property type="evidence" value="ECO:0007669"/>
    <property type="project" value="InterPro"/>
</dbReference>
<evidence type="ECO:0000313" key="3">
    <source>
        <dbReference type="Proteomes" id="UP000540989"/>
    </source>
</evidence>
<evidence type="ECO:0000313" key="2">
    <source>
        <dbReference type="EMBL" id="MBB5058800.1"/>
    </source>
</evidence>
<dbReference type="GO" id="GO:0097367">
    <property type="term" value="F:carbohydrate derivative binding"/>
    <property type="evidence" value="ECO:0007669"/>
    <property type="project" value="InterPro"/>
</dbReference>
<dbReference type="Proteomes" id="UP000540989">
    <property type="component" value="Unassembled WGS sequence"/>
</dbReference>
<organism evidence="2 3">
    <name type="scientific">Granulicella aggregans</name>
    <dbReference type="NCBI Taxonomy" id="474949"/>
    <lineage>
        <taxon>Bacteria</taxon>
        <taxon>Pseudomonadati</taxon>
        <taxon>Acidobacteriota</taxon>
        <taxon>Terriglobia</taxon>
        <taxon>Terriglobales</taxon>
        <taxon>Acidobacteriaceae</taxon>
        <taxon>Granulicella</taxon>
    </lineage>
</organism>
<keyword evidence="3" id="KW-1185">Reference proteome</keyword>
<dbReference type="EMBL" id="JACHIP010000004">
    <property type="protein sequence ID" value="MBB5058800.1"/>
    <property type="molecule type" value="Genomic_DNA"/>
</dbReference>
<evidence type="ECO:0000259" key="1">
    <source>
        <dbReference type="PROSITE" id="PS51464"/>
    </source>
</evidence>
<dbReference type="AlphaFoldDB" id="A0A7W7ZF34"/>
<dbReference type="PROSITE" id="PS51464">
    <property type="entry name" value="SIS"/>
    <property type="match status" value="2"/>
</dbReference>
<dbReference type="PANTHER" id="PTHR10937:SF4">
    <property type="entry name" value="GLUCOSAMINE-6-PHOSPHATE DEAMINASE"/>
    <property type="match status" value="1"/>
</dbReference>
<dbReference type="RefSeq" id="WP_184219037.1">
    <property type="nucleotide sequence ID" value="NZ_JACHIP010000004.1"/>
</dbReference>
<dbReference type="InterPro" id="IPR001347">
    <property type="entry name" value="SIS_dom"/>
</dbReference>
<reference evidence="2 3" key="1">
    <citation type="submission" date="2020-08" db="EMBL/GenBank/DDBJ databases">
        <title>Genomic Encyclopedia of Type Strains, Phase IV (KMG-V): Genome sequencing to study the core and pangenomes of soil and plant-associated prokaryotes.</title>
        <authorList>
            <person name="Whitman W."/>
        </authorList>
    </citation>
    <scope>NUCLEOTIDE SEQUENCE [LARGE SCALE GENOMIC DNA]</scope>
    <source>
        <strain evidence="2 3">M8UP14</strain>
    </source>
</reference>
<feature type="domain" description="SIS" evidence="1">
    <location>
        <begin position="227"/>
        <end position="377"/>
    </location>
</feature>
<dbReference type="GO" id="GO:0016853">
    <property type="term" value="F:isomerase activity"/>
    <property type="evidence" value="ECO:0007669"/>
    <property type="project" value="UniProtKB-KW"/>
</dbReference>
<dbReference type="PANTHER" id="PTHR10937">
    <property type="entry name" value="GLUCOSAMINE--FRUCTOSE-6-PHOSPHATE AMINOTRANSFERASE, ISOMERIZING"/>
    <property type="match status" value="1"/>
</dbReference>
<proteinExistence type="predicted"/>
<name>A0A7W7ZF34_9BACT</name>
<dbReference type="Gene3D" id="3.40.50.10490">
    <property type="entry name" value="Glucose-6-phosphate isomerase like protein, domain 1"/>
    <property type="match status" value="2"/>
</dbReference>
<sequence>MGALTSLLELPIAEQESRGLAFTPREIAQQPATWKKTAELFESRHEEIISFLEHAGVNGPLEARPVVMLIGAGTSDYIGESLALLLRQRWGCETSAVASTSLLPTMSEYVIPGRRYLWISFSRSGDSPEGVNVLEQALEIYPEISHMVVTCNASSRMAALAANRANAFTAVLDDAVNDRSLAMTSSFTNMVIFGQCLAHAWSFAEYKPILTNMIAAANKFLADSAELAKKMANGGSRRICMIGSGSLAAVAQEASLKVLEMSGGKIKTMWQTSLGLRHGPMAALDPDTDFICFLSSERARLRYEIDLLREIREKKITATCVVVGLNANEAEVLPFCDIFNGIDGSFPDAYRPPVDVIFGQLLGLYSSISFGLRPDAPSPAGVINRVVSDFTIYR</sequence>
<gene>
    <name evidence="2" type="ORF">HDF16_003514</name>
</gene>